<dbReference type="InterPro" id="IPR027303">
    <property type="entry name" value="Gln_synth_gly_rich_site"/>
</dbReference>
<sequence length="750" mass="84012">MTKPQPDNHSTTSDTKWNSKGVVKGSHISDLYGENVYTIDKMAKSLSKSVYTNFIRQRLGSEKLKKSSADAIALAAKTWAIGHGATHFTHWFQPQTGATAEKHDSFLSLMNVTGSSEDGIVPMESFSGGQLLQSEPDASSFPSGGMRTTFEARGYTIWDTSSPMFVRNSPNNTKVLYIPSVYISYNGEALDEKTILLRSSTIISQTFCEFLSLLDPHSTQRRVVSTVGIEQEFFLIDKKSYDNRLDLRVTGRTIIGSLSSRHQQLEDHYFGKIPGNVLKTMSDFEVEAISLGIPIKTRHNEVAPSQFEIAPVFEEASIAIDHNLLTMDILHNAAEKNGLKTLFHEKPFQGINGSGKHCNWSLLTDNGENLLDPTDKPEENIRFILVLLAVLKGVLDCGPILCASISSSSNKHRLGANEAPPAIISVFLGSYLTEVLDSIEEGRKIKDFSIPQYKSIQIGGTELDLKVSRLPTICRDLTDRNRTSPFAFTGNKFEFRALGSKQSPSFPVTILNTAVSVAMQEIINDLKTLKGSNPTIPKNEVLEIIKKYIKLTKPVRFEGDNYSKEWIQIAEKRGLVNIKNPPEAYSYLMKPKYQEILVNKTKLFTVDELISRVHILNERYAKNLIIEGKTAQKIVNKYILPRAIEYKNKLANAANSTNKLGFNFLLEKTIIEDINTLIEPLFAYTRLFSQKISLLENNIETSNIEKSVLDVDEIISKGLIEIRSKVDKLEDILPKDMWPFPSYADILLNN</sequence>
<evidence type="ECO:0000313" key="5">
    <source>
        <dbReference type="EMBL" id="PVU87348.1"/>
    </source>
</evidence>
<dbReference type="SMART" id="SM01230">
    <property type="entry name" value="Gln-synt_C"/>
    <property type="match status" value="1"/>
</dbReference>
<evidence type="ECO:0000256" key="1">
    <source>
        <dbReference type="PROSITE-ProRule" id="PRU01330"/>
    </source>
</evidence>
<dbReference type="Pfam" id="PF00120">
    <property type="entry name" value="Gln-synt_C"/>
    <property type="match status" value="1"/>
</dbReference>
<comment type="caution">
    <text evidence="5">The sequence shown here is derived from an EMBL/GenBank/DDBJ whole genome shotgun (WGS) entry which is preliminary data.</text>
</comment>
<organism evidence="5 6">
    <name type="scientific">Furculomyces boomerangus</name>
    <dbReference type="NCBI Taxonomy" id="61424"/>
    <lineage>
        <taxon>Eukaryota</taxon>
        <taxon>Fungi</taxon>
        <taxon>Fungi incertae sedis</taxon>
        <taxon>Zoopagomycota</taxon>
        <taxon>Kickxellomycotina</taxon>
        <taxon>Harpellomycetes</taxon>
        <taxon>Harpellales</taxon>
        <taxon>Harpellaceae</taxon>
        <taxon>Furculomyces</taxon>
    </lineage>
</organism>
<evidence type="ECO:0000259" key="3">
    <source>
        <dbReference type="PROSITE" id="PS51986"/>
    </source>
</evidence>
<dbReference type="InterPro" id="IPR014746">
    <property type="entry name" value="Gln_synth/guanido_kin_cat_dom"/>
</dbReference>
<proteinExistence type="inferred from homology"/>
<evidence type="ECO:0000256" key="2">
    <source>
        <dbReference type="RuleBase" id="RU000384"/>
    </source>
</evidence>
<feature type="domain" description="GS beta-grasp" evidence="3">
    <location>
        <begin position="86"/>
        <end position="187"/>
    </location>
</feature>
<dbReference type="InterPro" id="IPR040577">
    <property type="entry name" value="Gln-synt_C"/>
</dbReference>
<dbReference type="Pfam" id="PF18318">
    <property type="entry name" value="Gln-synt_C-ter"/>
    <property type="match status" value="1"/>
</dbReference>
<dbReference type="GO" id="GO:0006542">
    <property type="term" value="P:glutamine biosynthetic process"/>
    <property type="evidence" value="ECO:0007669"/>
    <property type="project" value="InterPro"/>
</dbReference>
<protein>
    <submittedName>
        <fullName evidence="5">Uncharacterized protein</fullName>
    </submittedName>
</protein>
<dbReference type="SUPFAM" id="SSF55931">
    <property type="entry name" value="Glutamine synthetase/guanido kinase"/>
    <property type="match status" value="1"/>
</dbReference>
<dbReference type="InterPro" id="IPR008147">
    <property type="entry name" value="Gln_synt_N"/>
</dbReference>
<dbReference type="InterPro" id="IPR052725">
    <property type="entry name" value="GS_Type-3"/>
</dbReference>
<dbReference type="PROSITE" id="PS51987">
    <property type="entry name" value="GS_CATALYTIC"/>
    <property type="match status" value="1"/>
</dbReference>
<dbReference type="Proteomes" id="UP000245699">
    <property type="component" value="Unassembled WGS sequence"/>
</dbReference>
<comment type="similarity">
    <text evidence="1 2">Belongs to the glutamine synthetase family.</text>
</comment>
<dbReference type="PANTHER" id="PTHR42974">
    <property type="entry name" value="GLUTAMINE SYNTHETASE"/>
    <property type="match status" value="1"/>
</dbReference>
<dbReference type="GO" id="GO:0004356">
    <property type="term" value="F:glutamine synthetase activity"/>
    <property type="evidence" value="ECO:0007669"/>
    <property type="project" value="InterPro"/>
</dbReference>
<gene>
    <name evidence="5" type="ORF">BB559_006089</name>
</gene>
<dbReference type="Pfam" id="PF12437">
    <property type="entry name" value="GSIII_N"/>
    <property type="match status" value="1"/>
</dbReference>
<dbReference type="PANTHER" id="PTHR42974:SF1">
    <property type="entry name" value="TYPE-3 GLUTAMINE SYNTHETASE"/>
    <property type="match status" value="1"/>
</dbReference>
<feature type="domain" description="GS catalytic" evidence="4">
    <location>
        <begin position="192"/>
        <end position="639"/>
    </location>
</feature>
<keyword evidence="6" id="KW-1185">Reference proteome</keyword>
<evidence type="ECO:0000313" key="6">
    <source>
        <dbReference type="Proteomes" id="UP000245699"/>
    </source>
</evidence>
<dbReference type="Gene3D" id="3.30.590.10">
    <property type="entry name" value="Glutamine synthetase/guanido kinase, catalytic domain"/>
    <property type="match status" value="1"/>
</dbReference>
<evidence type="ECO:0000259" key="4">
    <source>
        <dbReference type="PROSITE" id="PS51987"/>
    </source>
</evidence>
<dbReference type="PROSITE" id="PS00181">
    <property type="entry name" value="GLNA_ATP"/>
    <property type="match status" value="1"/>
</dbReference>
<dbReference type="EMBL" id="MBFT01000761">
    <property type="protein sequence ID" value="PVU87348.1"/>
    <property type="molecule type" value="Genomic_DNA"/>
</dbReference>
<dbReference type="PROSITE" id="PS51986">
    <property type="entry name" value="GS_BETA_GRASP"/>
    <property type="match status" value="1"/>
</dbReference>
<dbReference type="STRING" id="61424.A0A2T9Y4V3"/>
<dbReference type="Gene3D" id="1.20.120.1560">
    <property type="match status" value="1"/>
</dbReference>
<name>A0A2T9Y4V3_9FUNG</name>
<dbReference type="OrthoDB" id="415358at2759"/>
<dbReference type="AlphaFoldDB" id="A0A2T9Y4V3"/>
<dbReference type="InterPro" id="IPR008146">
    <property type="entry name" value="Gln_synth_cat_dom"/>
</dbReference>
<dbReference type="InterPro" id="IPR022147">
    <property type="entry name" value="GSIII_N"/>
</dbReference>
<accession>A0A2T9Y4V3</accession>
<reference evidence="5 6" key="1">
    <citation type="journal article" date="2018" name="MBio">
        <title>Comparative Genomics Reveals the Core Gene Toolbox for the Fungus-Insect Symbiosis.</title>
        <authorList>
            <person name="Wang Y."/>
            <person name="Stata M."/>
            <person name="Wang W."/>
            <person name="Stajich J.E."/>
            <person name="White M.M."/>
            <person name="Moncalvo J.M."/>
        </authorList>
    </citation>
    <scope>NUCLEOTIDE SEQUENCE [LARGE SCALE GENOMIC DNA]</scope>
    <source>
        <strain evidence="5 6">AUS-77-4</strain>
    </source>
</reference>